<evidence type="ECO:0000256" key="1">
    <source>
        <dbReference type="SAM" id="MobiDB-lite"/>
    </source>
</evidence>
<reference evidence="4" key="1">
    <citation type="submission" date="2025-08" db="UniProtKB">
        <authorList>
            <consortium name="RefSeq"/>
        </authorList>
    </citation>
    <scope>IDENTIFICATION</scope>
</reference>
<name>A0A8B7XUI4_ACAPL</name>
<evidence type="ECO:0000313" key="4">
    <source>
        <dbReference type="RefSeq" id="XP_022083675.1"/>
    </source>
</evidence>
<evidence type="ECO:0000256" key="2">
    <source>
        <dbReference type="SAM" id="Phobius"/>
    </source>
</evidence>
<keyword evidence="3" id="KW-1185">Reference proteome</keyword>
<dbReference type="Proteomes" id="UP000694845">
    <property type="component" value="Unplaced"/>
</dbReference>
<feature type="region of interest" description="Disordered" evidence="1">
    <location>
        <begin position="129"/>
        <end position="150"/>
    </location>
</feature>
<keyword evidence="2" id="KW-1133">Transmembrane helix</keyword>
<dbReference type="AlphaFoldDB" id="A0A8B7XUI4"/>
<keyword evidence="2" id="KW-0472">Membrane</keyword>
<evidence type="ECO:0000313" key="3">
    <source>
        <dbReference type="Proteomes" id="UP000694845"/>
    </source>
</evidence>
<accession>A0A8B7XUI4</accession>
<protein>
    <submittedName>
        <fullName evidence="4">Uncharacterized protein LOC110975462 isoform X2</fullName>
    </submittedName>
</protein>
<feature type="transmembrane region" description="Helical" evidence="2">
    <location>
        <begin position="69"/>
        <end position="89"/>
    </location>
</feature>
<proteinExistence type="predicted"/>
<sequence>MNLVIIRRGLDIITGQQSRVRGVCPRERSGHHRCQQGWVLRVDGADISPYSGLGLPICCLVLHYRRHAIMTKSIAMFLLVIGIMAVVAMPTEAQRRGRKNGCAMRAGNRRAHCRSNTSFIKRILEAQRQGDVAPDTPEERDWAELEAERRGKDADTVQEKLRLLNELLEELDLYDMK</sequence>
<dbReference type="RefSeq" id="XP_022083675.1">
    <property type="nucleotide sequence ID" value="XM_022227983.1"/>
</dbReference>
<organism evidence="3 4">
    <name type="scientific">Acanthaster planci</name>
    <name type="common">Crown-of-thorns starfish</name>
    <dbReference type="NCBI Taxonomy" id="133434"/>
    <lineage>
        <taxon>Eukaryota</taxon>
        <taxon>Metazoa</taxon>
        <taxon>Echinodermata</taxon>
        <taxon>Eleutherozoa</taxon>
        <taxon>Asterozoa</taxon>
        <taxon>Asteroidea</taxon>
        <taxon>Valvatacea</taxon>
        <taxon>Valvatida</taxon>
        <taxon>Acanthasteridae</taxon>
        <taxon>Acanthaster</taxon>
    </lineage>
</organism>
<keyword evidence="2" id="KW-0812">Transmembrane</keyword>
<feature type="compositionally biased region" description="Basic and acidic residues" evidence="1">
    <location>
        <begin position="137"/>
        <end position="150"/>
    </location>
</feature>
<dbReference type="GeneID" id="110975462"/>
<gene>
    <name evidence="4" type="primary">LOC110975462</name>
</gene>